<evidence type="ECO:0000313" key="4">
    <source>
        <dbReference type="Proteomes" id="UP000199310"/>
    </source>
</evidence>
<feature type="domain" description="Signal transduction histidine kinase internal region" evidence="2">
    <location>
        <begin position="152"/>
        <end position="231"/>
    </location>
</feature>
<dbReference type="STRING" id="29529.SAMN04488122_6286"/>
<gene>
    <name evidence="3" type="ORF">SAMN04488122_6286</name>
</gene>
<dbReference type="GO" id="GO:0016020">
    <property type="term" value="C:membrane"/>
    <property type="evidence" value="ECO:0007669"/>
    <property type="project" value="InterPro"/>
</dbReference>
<feature type="transmembrane region" description="Helical" evidence="1">
    <location>
        <begin position="42"/>
        <end position="64"/>
    </location>
</feature>
<dbReference type="Proteomes" id="UP000199310">
    <property type="component" value="Unassembled WGS sequence"/>
</dbReference>
<sequence length="344" mass="39127">MKQMLSYIALIFEKGNRLHLLFCGLLFLVAACIPLISRRAGLIPSVLFCYAFVIICIYTGRWIFRKWLLTGRWKEPIGVTLSALLLYTFAALLGYNYFFVPVFAMNHAIESAINIGCLVFVLIFAGFVITAIRSAMREKINGLRLAEEKASSELRMLQSQVSPHFLFNTLNNMYSLAVNRPAAMPGLLLKLSDLLRYSVYEASQPLVALKEEFTYIGNYIELENIRSSDRLLLSVDLNAGEESVKIAPMVLIVFVENAFKHARNSLEKKIQISITAKVEYDTICFQVTNSYAAPRPEETDNKRYSGQGIDNVIKRLNLLYPDAYTLEQQKKEEQYSITLRLKAK</sequence>
<keyword evidence="1" id="KW-0472">Membrane</keyword>
<dbReference type="AlphaFoldDB" id="A0A1I0SCR4"/>
<feature type="transmembrane region" description="Helical" evidence="1">
    <location>
        <begin position="112"/>
        <end position="132"/>
    </location>
</feature>
<dbReference type="EMBL" id="FOJG01000002">
    <property type="protein sequence ID" value="SEW55041.1"/>
    <property type="molecule type" value="Genomic_DNA"/>
</dbReference>
<keyword evidence="4" id="KW-1185">Reference proteome</keyword>
<keyword evidence="1" id="KW-0812">Transmembrane</keyword>
<keyword evidence="1" id="KW-1133">Transmembrane helix</keyword>
<evidence type="ECO:0000259" key="2">
    <source>
        <dbReference type="Pfam" id="PF06580"/>
    </source>
</evidence>
<dbReference type="InterPro" id="IPR050640">
    <property type="entry name" value="Bact_2-comp_sensor_kinase"/>
</dbReference>
<protein>
    <submittedName>
        <fullName evidence="3">GHKL domain-containing protein</fullName>
    </submittedName>
</protein>
<dbReference type="PROSITE" id="PS51257">
    <property type="entry name" value="PROKAR_LIPOPROTEIN"/>
    <property type="match status" value="1"/>
</dbReference>
<proteinExistence type="predicted"/>
<dbReference type="InterPro" id="IPR010559">
    <property type="entry name" value="Sig_transdc_His_kin_internal"/>
</dbReference>
<feature type="transmembrane region" description="Helical" evidence="1">
    <location>
        <begin position="76"/>
        <end position="100"/>
    </location>
</feature>
<dbReference type="PANTHER" id="PTHR34220">
    <property type="entry name" value="SENSOR HISTIDINE KINASE YPDA"/>
    <property type="match status" value="1"/>
</dbReference>
<organism evidence="3 4">
    <name type="scientific">Chitinophaga arvensicola</name>
    <dbReference type="NCBI Taxonomy" id="29529"/>
    <lineage>
        <taxon>Bacteria</taxon>
        <taxon>Pseudomonadati</taxon>
        <taxon>Bacteroidota</taxon>
        <taxon>Chitinophagia</taxon>
        <taxon>Chitinophagales</taxon>
        <taxon>Chitinophagaceae</taxon>
        <taxon>Chitinophaga</taxon>
    </lineage>
</organism>
<reference evidence="4" key="1">
    <citation type="submission" date="2016-10" db="EMBL/GenBank/DDBJ databases">
        <authorList>
            <person name="Varghese N."/>
            <person name="Submissions S."/>
        </authorList>
    </citation>
    <scope>NUCLEOTIDE SEQUENCE [LARGE SCALE GENOMIC DNA]</scope>
    <source>
        <strain evidence="4">DSM 3695</strain>
    </source>
</reference>
<dbReference type="PANTHER" id="PTHR34220:SF7">
    <property type="entry name" value="SENSOR HISTIDINE KINASE YPDA"/>
    <property type="match status" value="1"/>
</dbReference>
<name>A0A1I0SCR4_9BACT</name>
<accession>A0A1I0SCR4</accession>
<dbReference type="GO" id="GO:0000155">
    <property type="term" value="F:phosphorelay sensor kinase activity"/>
    <property type="evidence" value="ECO:0007669"/>
    <property type="project" value="InterPro"/>
</dbReference>
<dbReference type="OrthoDB" id="9792992at2"/>
<dbReference type="Pfam" id="PF06580">
    <property type="entry name" value="His_kinase"/>
    <property type="match status" value="1"/>
</dbReference>
<evidence type="ECO:0000313" key="3">
    <source>
        <dbReference type="EMBL" id="SEW55041.1"/>
    </source>
</evidence>
<evidence type="ECO:0000256" key="1">
    <source>
        <dbReference type="SAM" id="Phobius"/>
    </source>
</evidence>